<gene>
    <name evidence="11" type="ORF">SAMN05216389_11813</name>
</gene>
<comment type="catalytic activity">
    <reaction evidence="7">
        <text>a (3S)-3-hydroxyacyl-CoA + NAD(+) = a 3-oxoacyl-CoA + NADH + H(+)</text>
        <dbReference type="Rhea" id="RHEA:22432"/>
        <dbReference type="ChEBI" id="CHEBI:15378"/>
        <dbReference type="ChEBI" id="CHEBI:57318"/>
        <dbReference type="ChEBI" id="CHEBI:57540"/>
        <dbReference type="ChEBI" id="CHEBI:57945"/>
        <dbReference type="ChEBI" id="CHEBI:90726"/>
        <dbReference type="EC" id="1.1.1.35"/>
    </reaction>
</comment>
<evidence type="ECO:0000256" key="1">
    <source>
        <dbReference type="ARBA" id="ARBA00005005"/>
    </source>
</evidence>
<evidence type="ECO:0000256" key="7">
    <source>
        <dbReference type="ARBA" id="ARBA00049556"/>
    </source>
</evidence>
<evidence type="ECO:0000256" key="8">
    <source>
        <dbReference type="PIRSR" id="PIRSR000105-1"/>
    </source>
</evidence>
<name>A0A1I0FYI0_9BACI</name>
<dbReference type="GO" id="GO:0070403">
    <property type="term" value="F:NAD+ binding"/>
    <property type="evidence" value="ECO:0007669"/>
    <property type="project" value="InterPro"/>
</dbReference>
<dbReference type="OrthoDB" id="9771883at2"/>
<dbReference type="NCBIfam" id="NF006143">
    <property type="entry name" value="PRK08293.1"/>
    <property type="match status" value="1"/>
</dbReference>
<dbReference type="EMBL" id="FOHE01000018">
    <property type="protein sequence ID" value="SET63597.1"/>
    <property type="molecule type" value="Genomic_DNA"/>
</dbReference>
<evidence type="ECO:0000313" key="12">
    <source>
        <dbReference type="Proteomes" id="UP000198618"/>
    </source>
</evidence>
<evidence type="ECO:0000256" key="5">
    <source>
        <dbReference type="ARBA" id="ARBA00023027"/>
    </source>
</evidence>
<dbReference type="InterPro" id="IPR052242">
    <property type="entry name" value="Mito_3-hydroxyacyl-CoA_DH"/>
</dbReference>
<comment type="pathway">
    <text evidence="1">Lipid metabolism; fatty acid beta-oxidation.</text>
</comment>
<evidence type="ECO:0000256" key="4">
    <source>
        <dbReference type="ARBA" id="ARBA00023002"/>
    </source>
</evidence>
<organism evidence="11 12">
    <name type="scientific">Oceanobacillus limi</name>
    <dbReference type="NCBI Taxonomy" id="930131"/>
    <lineage>
        <taxon>Bacteria</taxon>
        <taxon>Bacillati</taxon>
        <taxon>Bacillota</taxon>
        <taxon>Bacilli</taxon>
        <taxon>Bacillales</taxon>
        <taxon>Bacillaceae</taxon>
        <taxon>Oceanobacillus</taxon>
    </lineage>
</organism>
<evidence type="ECO:0000256" key="2">
    <source>
        <dbReference type="ARBA" id="ARBA00005086"/>
    </source>
</evidence>
<reference evidence="11 12" key="1">
    <citation type="submission" date="2016-10" db="EMBL/GenBank/DDBJ databases">
        <authorList>
            <person name="de Groot N.N."/>
        </authorList>
    </citation>
    <scope>NUCLEOTIDE SEQUENCE [LARGE SCALE GENOMIC DNA]</scope>
    <source>
        <strain evidence="11 12">IBRC-M 10780</strain>
    </source>
</reference>
<dbReference type="InterPro" id="IPR013328">
    <property type="entry name" value="6PGD_dom2"/>
</dbReference>
<feature type="domain" description="3-hydroxyacyl-CoA dehydrogenase C-terminal" evidence="9">
    <location>
        <begin position="187"/>
        <end position="283"/>
    </location>
</feature>
<dbReference type="SUPFAM" id="SSF48179">
    <property type="entry name" value="6-phosphogluconate dehydrogenase C-terminal domain-like"/>
    <property type="match status" value="1"/>
</dbReference>
<dbReference type="PANTHER" id="PTHR43561">
    <property type="match status" value="1"/>
</dbReference>
<dbReference type="RefSeq" id="WP_090871653.1">
    <property type="nucleotide sequence ID" value="NZ_FOHE01000018.1"/>
</dbReference>
<dbReference type="SUPFAM" id="SSF51735">
    <property type="entry name" value="NAD(P)-binding Rossmann-fold domains"/>
    <property type="match status" value="1"/>
</dbReference>
<dbReference type="Gene3D" id="3.40.50.720">
    <property type="entry name" value="NAD(P)-binding Rossmann-like Domain"/>
    <property type="match status" value="1"/>
</dbReference>
<evidence type="ECO:0000256" key="6">
    <source>
        <dbReference type="ARBA" id="ARBA00023098"/>
    </source>
</evidence>
<evidence type="ECO:0000256" key="3">
    <source>
        <dbReference type="ARBA" id="ARBA00022832"/>
    </source>
</evidence>
<dbReference type="InterPro" id="IPR006108">
    <property type="entry name" value="3HC_DH_C"/>
</dbReference>
<keyword evidence="12" id="KW-1185">Reference proteome</keyword>
<dbReference type="AlphaFoldDB" id="A0A1I0FYI0"/>
<dbReference type="PANTHER" id="PTHR43561:SF3">
    <property type="entry name" value="HYDROXYACYL-COENZYME A DEHYDROGENASE, MITOCHONDRIAL"/>
    <property type="match status" value="1"/>
</dbReference>
<evidence type="ECO:0000259" key="9">
    <source>
        <dbReference type="Pfam" id="PF00725"/>
    </source>
</evidence>
<keyword evidence="6" id="KW-0443">Lipid metabolism</keyword>
<accession>A0A1I0FYI0</accession>
<feature type="domain" description="3-hydroxyacyl-CoA dehydrogenase NAD binding" evidence="10">
    <location>
        <begin position="5"/>
        <end position="182"/>
    </location>
</feature>
<dbReference type="Pfam" id="PF00725">
    <property type="entry name" value="3HCDH"/>
    <property type="match status" value="1"/>
</dbReference>
<dbReference type="InterPro" id="IPR036291">
    <property type="entry name" value="NAD(P)-bd_dom_sf"/>
</dbReference>
<comment type="pathway">
    <text evidence="2">Lipid metabolism; butanoate metabolism.</text>
</comment>
<keyword evidence="3" id="KW-0276">Fatty acid metabolism</keyword>
<keyword evidence="4" id="KW-0560">Oxidoreductase</keyword>
<protein>
    <submittedName>
        <fullName evidence="11">3-hydroxybutyryl-CoA dehydrogenase</fullName>
    </submittedName>
</protein>
<sequence>MDFNKIMVAGSGVLGSQIAFQSAFFGYNVNVYDINDDAINAGKDRVNKLQGVYADFFKDEGKAEAALGHLSFSSDLAEAMKDVDLVIEAVPERVDIKQDFYQKLAAVAPERTVFVSNSSTMLPSDFAEFTGRPEKFLALHFANSIWQNNTAEIMGHAGTDHQYVEAVTDFARSIGMIPFVLKKEQPGYILNTLLVPFLNAGLTLWANDVADPHTIDKNWMISTGSPRGPFGILDVVGMETPYNLNRARSEQDPSYGVIADKLKAEMIDKGKMGISSGEGFYKYPNPEYSDPNFLKQN</sequence>
<dbReference type="InterPro" id="IPR022694">
    <property type="entry name" value="3-OHacyl-CoA_DH"/>
</dbReference>
<dbReference type="PIRSF" id="PIRSF000105">
    <property type="entry name" value="HCDH"/>
    <property type="match status" value="1"/>
</dbReference>
<dbReference type="InterPro" id="IPR008927">
    <property type="entry name" value="6-PGluconate_DH-like_C_sf"/>
</dbReference>
<proteinExistence type="predicted"/>
<dbReference type="GO" id="GO:0006635">
    <property type="term" value="P:fatty acid beta-oxidation"/>
    <property type="evidence" value="ECO:0007669"/>
    <property type="project" value="TreeGrafter"/>
</dbReference>
<evidence type="ECO:0000313" key="11">
    <source>
        <dbReference type="EMBL" id="SET63597.1"/>
    </source>
</evidence>
<dbReference type="Pfam" id="PF02737">
    <property type="entry name" value="3HCDH_N"/>
    <property type="match status" value="1"/>
</dbReference>
<feature type="site" description="Important for catalytic activity" evidence="8">
    <location>
        <position position="140"/>
    </location>
</feature>
<dbReference type="GO" id="GO:0003857">
    <property type="term" value="F:(3S)-3-hydroxyacyl-CoA dehydrogenase (NAD+) activity"/>
    <property type="evidence" value="ECO:0007669"/>
    <property type="project" value="UniProtKB-EC"/>
</dbReference>
<dbReference type="Gene3D" id="1.10.1040.10">
    <property type="entry name" value="N-(1-d-carboxylethyl)-l-norvaline Dehydrogenase, domain 2"/>
    <property type="match status" value="1"/>
</dbReference>
<dbReference type="InterPro" id="IPR006176">
    <property type="entry name" value="3-OHacyl-CoA_DH_NAD-bd"/>
</dbReference>
<evidence type="ECO:0000259" key="10">
    <source>
        <dbReference type="Pfam" id="PF02737"/>
    </source>
</evidence>
<keyword evidence="5" id="KW-0520">NAD</keyword>
<dbReference type="STRING" id="930131.SAMN05216389_11813"/>
<dbReference type="Proteomes" id="UP000198618">
    <property type="component" value="Unassembled WGS sequence"/>
</dbReference>